<dbReference type="AlphaFoldDB" id="A0AAE6KVW9"/>
<feature type="region of interest" description="Disordered" evidence="1">
    <location>
        <begin position="1"/>
        <end position="38"/>
    </location>
</feature>
<dbReference type="EMBL" id="CP017174">
    <property type="protein sequence ID" value="QDE71949.1"/>
    <property type="molecule type" value="Genomic_DNA"/>
</dbReference>
<name>A0AAE6KVW9_MYXXA</name>
<evidence type="ECO:0000313" key="2">
    <source>
        <dbReference type="EMBL" id="QDE71949.1"/>
    </source>
</evidence>
<accession>A0AAE6KVW9</accession>
<evidence type="ECO:0000256" key="1">
    <source>
        <dbReference type="SAM" id="MobiDB-lite"/>
    </source>
</evidence>
<dbReference type="RefSeq" id="WP_140796020.1">
    <property type="nucleotide sequence ID" value="NZ_CP017170.1"/>
</dbReference>
<feature type="region of interest" description="Disordered" evidence="1">
    <location>
        <begin position="77"/>
        <end position="99"/>
    </location>
</feature>
<organism evidence="2 3">
    <name type="scientific">Myxococcus xanthus</name>
    <dbReference type="NCBI Taxonomy" id="34"/>
    <lineage>
        <taxon>Bacteria</taxon>
        <taxon>Pseudomonadati</taxon>
        <taxon>Myxococcota</taxon>
        <taxon>Myxococcia</taxon>
        <taxon>Myxococcales</taxon>
        <taxon>Cystobacterineae</taxon>
        <taxon>Myxococcaceae</taxon>
        <taxon>Myxococcus</taxon>
    </lineage>
</organism>
<feature type="compositionally biased region" description="Basic and acidic residues" evidence="1">
    <location>
        <begin position="1"/>
        <end position="18"/>
    </location>
</feature>
<protein>
    <submittedName>
        <fullName evidence="2">Uncharacterized protein</fullName>
    </submittedName>
</protein>
<feature type="compositionally biased region" description="Pro residues" evidence="1">
    <location>
        <begin position="83"/>
        <end position="96"/>
    </location>
</feature>
<proteinExistence type="predicted"/>
<evidence type="ECO:0000313" key="3">
    <source>
        <dbReference type="Proteomes" id="UP000320179"/>
    </source>
</evidence>
<sequence length="419" mass="45509">MQRGLPDLKCEPTRKASEEVQMTPVRLSGTPGVASSEAQPSAMVEGRFFSLERNMSLRLGPAVILGSALLLGSACKKSEDPAPEAPATPPPAPTEPAPGYTLSFLEAASPSGCTWIRHESSGTRKPLATVDAVCERLKLAWGPRGRQGLVVDRGNGELPPRAWQVDFESGQSTRLLLPELGHTDTLGFDEAGHVVALVSQLEDLPRKMESGREYFLFDGKRFLLPEAEGSPGLAHAYRHEAGQWKHLETVATLYEMDGALGTEALATASRLTSSTFSQDADRLSESELEEGNEDAARLDAVVKDRGHTAYGMWVSMETHQGPLYAWEAAGELPTLMLPLRWEVNDRLVEPEQLALAPTSAVALRMRGRLLLVSAEQAARVYDAKTKKRIAALENIHGTRFWPQQRTVTASAPASTVTEP</sequence>
<gene>
    <name evidence="2" type="ORF">BHS09_35975</name>
</gene>
<reference evidence="2 3" key="1">
    <citation type="journal article" date="2019" name="Science">
        <title>Social genes are selection hotspots in kin groups of a soil microbe.</title>
        <authorList>
            <person name="Wielgoss S."/>
            <person name="Wolfensberger R."/>
            <person name="Sun L."/>
            <person name="Fiegna F."/>
            <person name="Velicer G.J."/>
        </authorList>
    </citation>
    <scope>NUCLEOTIDE SEQUENCE [LARGE SCALE GENOMIC DNA]</scope>
    <source>
        <strain evidence="2 3">MC3.5.9c15</strain>
    </source>
</reference>
<dbReference type="Proteomes" id="UP000320179">
    <property type="component" value="Chromosome"/>
</dbReference>